<keyword evidence="5" id="KW-0808">Transferase</keyword>
<dbReference type="GO" id="GO:0046872">
    <property type="term" value="F:metal ion binding"/>
    <property type="evidence" value="ECO:0007669"/>
    <property type="project" value="UniProtKB-KW"/>
</dbReference>
<keyword evidence="10" id="KW-0943">RNA-mediated gene silencing</keyword>
<dbReference type="FunFam" id="3.40.50.150:FF:000124">
    <property type="entry name" value="HEN methyltransferase 1"/>
    <property type="match status" value="1"/>
</dbReference>
<dbReference type="GO" id="GO:0030422">
    <property type="term" value="P:siRNA processing"/>
    <property type="evidence" value="ECO:0007669"/>
    <property type="project" value="TreeGrafter"/>
</dbReference>
<feature type="region of interest" description="Disordered" evidence="13">
    <location>
        <begin position="1"/>
        <end position="29"/>
    </location>
</feature>
<evidence type="ECO:0000256" key="7">
    <source>
        <dbReference type="ARBA" id="ARBA00022723"/>
    </source>
</evidence>
<name>A0A9X0CGH9_9CNID</name>
<comment type="catalytic activity">
    <reaction evidence="12">
        <text>small RNA 3'-end nucleotide + S-adenosyl-L-methionine = small RNA 3'-end 2'-O-methylnucleotide + S-adenosyl-L-homocysteine + H(+)</text>
        <dbReference type="Rhea" id="RHEA:37887"/>
        <dbReference type="Rhea" id="RHEA-COMP:10415"/>
        <dbReference type="Rhea" id="RHEA-COMP:10416"/>
        <dbReference type="ChEBI" id="CHEBI:15378"/>
        <dbReference type="ChEBI" id="CHEBI:57856"/>
        <dbReference type="ChEBI" id="CHEBI:59789"/>
        <dbReference type="ChEBI" id="CHEBI:74896"/>
        <dbReference type="ChEBI" id="CHEBI:74898"/>
        <dbReference type="EC" id="2.1.1.386"/>
    </reaction>
</comment>
<evidence type="ECO:0000313" key="15">
    <source>
        <dbReference type="Proteomes" id="UP001163046"/>
    </source>
</evidence>
<keyword evidence="9" id="KW-0694">RNA-binding</keyword>
<dbReference type="EMBL" id="MU827779">
    <property type="protein sequence ID" value="KAJ7339400.1"/>
    <property type="molecule type" value="Genomic_DNA"/>
</dbReference>
<evidence type="ECO:0000256" key="8">
    <source>
        <dbReference type="ARBA" id="ARBA00022842"/>
    </source>
</evidence>
<accession>A0A9X0CGH9</accession>
<organism evidence="14 15">
    <name type="scientific">Desmophyllum pertusum</name>
    <dbReference type="NCBI Taxonomy" id="174260"/>
    <lineage>
        <taxon>Eukaryota</taxon>
        <taxon>Metazoa</taxon>
        <taxon>Cnidaria</taxon>
        <taxon>Anthozoa</taxon>
        <taxon>Hexacorallia</taxon>
        <taxon>Scleractinia</taxon>
        <taxon>Caryophylliina</taxon>
        <taxon>Caryophylliidae</taxon>
        <taxon>Desmophyllum</taxon>
    </lineage>
</organism>
<dbReference type="GO" id="GO:0005634">
    <property type="term" value="C:nucleus"/>
    <property type="evidence" value="ECO:0007669"/>
    <property type="project" value="TreeGrafter"/>
</dbReference>
<evidence type="ECO:0000256" key="11">
    <source>
        <dbReference type="ARBA" id="ARBA00035025"/>
    </source>
</evidence>
<evidence type="ECO:0000256" key="6">
    <source>
        <dbReference type="ARBA" id="ARBA00022691"/>
    </source>
</evidence>
<dbReference type="Gene3D" id="3.40.50.150">
    <property type="entry name" value="Vaccinia Virus protein VP39"/>
    <property type="match status" value="1"/>
</dbReference>
<keyword evidence="8" id="KW-0460">Magnesium</keyword>
<dbReference type="GO" id="GO:0034587">
    <property type="term" value="P:piRNA processing"/>
    <property type="evidence" value="ECO:0007669"/>
    <property type="project" value="TreeGrafter"/>
</dbReference>
<dbReference type="GO" id="GO:0001510">
    <property type="term" value="P:RNA methylation"/>
    <property type="evidence" value="ECO:0007669"/>
    <property type="project" value="InterPro"/>
</dbReference>
<dbReference type="GO" id="GO:0005737">
    <property type="term" value="C:cytoplasm"/>
    <property type="evidence" value="ECO:0007669"/>
    <property type="project" value="TreeGrafter"/>
</dbReference>
<dbReference type="PANTHER" id="PTHR21404">
    <property type="entry name" value="HEN1"/>
    <property type="match status" value="1"/>
</dbReference>
<comment type="similarity">
    <text evidence="2">Belongs to the methyltransferase superfamily. HEN1 family.</text>
</comment>
<feature type="compositionally biased region" description="Basic and acidic residues" evidence="13">
    <location>
        <begin position="12"/>
        <end position="24"/>
    </location>
</feature>
<keyword evidence="6" id="KW-0949">S-adenosyl-L-methionine</keyword>
<dbReference type="InterPro" id="IPR026610">
    <property type="entry name" value="Hen1"/>
</dbReference>
<evidence type="ECO:0000256" key="4">
    <source>
        <dbReference type="ARBA" id="ARBA00022603"/>
    </source>
</evidence>
<evidence type="ECO:0000256" key="10">
    <source>
        <dbReference type="ARBA" id="ARBA00023158"/>
    </source>
</evidence>
<dbReference type="Proteomes" id="UP001163046">
    <property type="component" value="Unassembled WGS sequence"/>
</dbReference>
<comment type="caution">
    <text evidence="14">The sequence shown here is derived from an EMBL/GenBank/DDBJ whole genome shotgun (WGS) entry which is preliminary data.</text>
</comment>
<evidence type="ECO:0000256" key="12">
    <source>
        <dbReference type="ARBA" id="ARBA00048418"/>
    </source>
</evidence>
<dbReference type="SUPFAM" id="SSF53335">
    <property type="entry name" value="S-adenosyl-L-methionine-dependent methyltransferases"/>
    <property type="match status" value="1"/>
</dbReference>
<evidence type="ECO:0000256" key="13">
    <source>
        <dbReference type="SAM" id="MobiDB-lite"/>
    </source>
</evidence>
<dbReference type="AlphaFoldDB" id="A0A9X0CGH9"/>
<evidence type="ECO:0000256" key="9">
    <source>
        <dbReference type="ARBA" id="ARBA00022884"/>
    </source>
</evidence>
<keyword evidence="7" id="KW-0479">Metal-binding</keyword>
<reference evidence="14" key="1">
    <citation type="submission" date="2023-01" db="EMBL/GenBank/DDBJ databases">
        <title>Genome assembly of the deep-sea coral Lophelia pertusa.</title>
        <authorList>
            <person name="Herrera S."/>
            <person name="Cordes E."/>
        </authorList>
    </citation>
    <scope>NUCLEOTIDE SEQUENCE</scope>
    <source>
        <strain evidence="14">USNM1676648</strain>
        <tissue evidence="14">Polyp</tissue>
    </source>
</reference>
<dbReference type="GO" id="GO:0090486">
    <property type="term" value="F:small RNA 2'-O-methyltransferase activity"/>
    <property type="evidence" value="ECO:0007669"/>
    <property type="project" value="UniProtKB-EC"/>
</dbReference>
<proteinExistence type="inferred from homology"/>
<keyword evidence="15" id="KW-1185">Reference proteome</keyword>
<evidence type="ECO:0000313" key="14">
    <source>
        <dbReference type="EMBL" id="KAJ7339400.1"/>
    </source>
</evidence>
<comment type="cofactor">
    <cofactor evidence="1">
        <name>Mg(2+)</name>
        <dbReference type="ChEBI" id="CHEBI:18420"/>
    </cofactor>
</comment>
<gene>
    <name evidence="14" type="primary">HENMT1</name>
    <name evidence="14" type="ORF">OS493_005795</name>
</gene>
<dbReference type="OrthoDB" id="2154311at2759"/>
<evidence type="ECO:0000256" key="5">
    <source>
        <dbReference type="ARBA" id="ARBA00022679"/>
    </source>
</evidence>
<evidence type="ECO:0000256" key="3">
    <source>
        <dbReference type="ARBA" id="ARBA00021330"/>
    </source>
</evidence>
<keyword evidence="4" id="KW-0489">Methyltransferase</keyword>
<sequence>MSAQEATAASAELDHEREDTEKKQQPLVTENEEAFKGPRFNPPVYRRRYAAVCELVKKHQAKKVLDFGCAEAKLVKVLIRQDTLTHLEELVGVDIDRELLEENKFRIRPLLSDYLRPRSHPFKVSLYQGSIAEADERFFDCDVIACIELIEHLEPDILDSMPKVLFGQLSPKVVMVTTPNVEFNVLFPDLKGFRHWDHKFEWTRAEFQEWSNSQASKYHYTVTFDGIASGPEGTEHLGCCSQVAVFERISSSSTPIHDSGMGQPYNLVAEAQYPFRKDTRTEEEKILHEVQYILWMLSSKEKEVDDPIGTDEVSATSDEDNMDSHVEEEQCMACASTVEDDEACIYSLEKLLSFPALNRLCGDVEKLRCVLKASAKFHLTEDECGVLWHHPSSRQWSSDESNTGWDACDDDEVADGSNRYDPAWEEPENWDDDNDCTSSDAHSLNAATKTEVCWDSTSDYNCKFWNGKDWSELEDTGAQDEFEEEHNTNIHYRDIVTVPQESDGSLGGDSDDNAIILDDLVWITENSTITDTDTR</sequence>
<protein>
    <recommendedName>
        <fullName evidence="3">Small RNA 2'-O-methyltransferase</fullName>
        <ecNumber evidence="11">2.1.1.386</ecNumber>
    </recommendedName>
</protein>
<evidence type="ECO:0000256" key="2">
    <source>
        <dbReference type="ARBA" id="ARBA00009026"/>
    </source>
</evidence>
<evidence type="ECO:0000256" key="1">
    <source>
        <dbReference type="ARBA" id="ARBA00001946"/>
    </source>
</evidence>
<dbReference type="PANTHER" id="PTHR21404:SF3">
    <property type="entry name" value="SMALL RNA 2'-O-METHYLTRANSFERASE"/>
    <property type="match status" value="1"/>
</dbReference>
<dbReference type="InterPro" id="IPR029063">
    <property type="entry name" value="SAM-dependent_MTases_sf"/>
</dbReference>
<dbReference type="EC" id="2.1.1.386" evidence="11"/>
<dbReference type="GO" id="GO:0003723">
    <property type="term" value="F:RNA binding"/>
    <property type="evidence" value="ECO:0007669"/>
    <property type="project" value="UniProtKB-KW"/>
</dbReference>